<dbReference type="PANTHER" id="PTHR42953:SF3">
    <property type="entry name" value="HIGH-AFFINITY ZINC UPTAKE SYSTEM PROTEIN ZNUA"/>
    <property type="match status" value="1"/>
</dbReference>
<feature type="chain" id="PRO_5018338239" description="High-affinity zinc uptake system protein ZnuA" evidence="7">
    <location>
        <begin position="29"/>
        <end position="359"/>
    </location>
</feature>
<gene>
    <name evidence="8" type="ORF">D8780_09610</name>
</gene>
<accession>A0A3L7JD86</accession>
<comment type="caution">
    <text evidence="8">The sequence shown here is derived from an EMBL/GenBank/DDBJ whole genome shotgun (WGS) entry which is preliminary data.</text>
</comment>
<dbReference type="SUPFAM" id="SSF53807">
    <property type="entry name" value="Helical backbone' metal receptor"/>
    <property type="match status" value="1"/>
</dbReference>
<dbReference type="GO" id="GO:0006829">
    <property type="term" value="P:zinc ion transport"/>
    <property type="evidence" value="ECO:0007669"/>
    <property type="project" value="UniProtKB-KW"/>
</dbReference>
<dbReference type="EMBL" id="RCWN01000001">
    <property type="protein sequence ID" value="RLQ88424.1"/>
    <property type="molecule type" value="Genomic_DNA"/>
</dbReference>
<dbReference type="RefSeq" id="WP_121645392.1">
    <property type="nucleotide sequence ID" value="NZ_RCWN01000001.1"/>
</dbReference>
<dbReference type="GO" id="GO:0046872">
    <property type="term" value="F:metal ion binding"/>
    <property type="evidence" value="ECO:0007669"/>
    <property type="project" value="InterPro"/>
</dbReference>
<keyword evidence="5" id="KW-0864">Zinc transport</keyword>
<keyword evidence="3" id="KW-0813">Transport</keyword>
<keyword evidence="4 7" id="KW-0732">Signal</keyword>
<dbReference type="AlphaFoldDB" id="A0A3L7JD86"/>
<dbReference type="PANTHER" id="PTHR42953">
    <property type="entry name" value="HIGH-AFFINITY ZINC UPTAKE SYSTEM PROTEIN ZNUA-RELATED"/>
    <property type="match status" value="1"/>
</dbReference>
<evidence type="ECO:0000256" key="6">
    <source>
        <dbReference type="SAM" id="MobiDB-lite"/>
    </source>
</evidence>
<evidence type="ECO:0000256" key="5">
    <source>
        <dbReference type="ARBA" id="ARBA00022906"/>
    </source>
</evidence>
<evidence type="ECO:0000256" key="2">
    <source>
        <dbReference type="ARBA" id="ARBA00015915"/>
    </source>
</evidence>
<evidence type="ECO:0000313" key="9">
    <source>
        <dbReference type="Proteomes" id="UP000281094"/>
    </source>
</evidence>
<evidence type="ECO:0000256" key="7">
    <source>
        <dbReference type="SAM" id="SignalP"/>
    </source>
</evidence>
<dbReference type="Proteomes" id="UP000281094">
    <property type="component" value="Unassembled WGS sequence"/>
</dbReference>
<dbReference type="Pfam" id="PF01297">
    <property type="entry name" value="ZnuA"/>
    <property type="match status" value="1"/>
</dbReference>
<feature type="region of interest" description="Disordered" evidence="6">
    <location>
        <begin position="129"/>
        <end position="191"/>
    </location>
</feature>
<dbReference type="Gene3D" id="3.40.50.1980">
    <property type="entry name" value="Nitrogenase molybdenum iron protein domain"/>
    <property type="match status" value="3"/>
</dbReference>
<evidence type="ECO:0000256" key="3">
    <source>
        <dbReference type="ARBA" id="ARBA00022448"/>
    </source>
</evidence>
<dbReference type="InterPro" id="IPR006127">
    <property type="entry name" value="ZnuA-like"/>
</dbReference>
<evidence type="ECO:0000256" key="1">
    <source>
        <dbReference type="ARBA" id="ARBA00011028"/>
    </source>
</evidence>
<organism evidence="8 9">
    <name type="scientific">Notoacmeibacter ruber</name>
    <dbReference type="NCBI Taxonomy" id="2670375"/>
    <lineage>
        <taxon>Bacteria</taxon>
        <taxon>Pseudomonadati</taxon>
        <taxon>Pseudomonadota</taxon>
        <taxon>Alphaproteobacteria</taxon>
        <taxon>Hyphomicrobiales</taxon>
        <taxon>Notoacmeibacteraceae</taxon>
        <taxon>Notoacmeibacter</taxon>
    </lineage>
</organism>
<reference evidence="8 9" key="1">
    <citation type="submission" date="2018-10" db="EMBL/GenBank/DDBJ databases">
        <title>Notoacmeibacter sp. M2BS9Y-3-1, whole genome shotgun sequence.</title>
        <authorList>
            <person name="Tuo L."/>
        </authorList>
    </citation>
    <scope>NUCLEOTIDE SEQUENCE [LARGE SCALE GENOMIC DNA]</scope>
    <source>
        <strain evidence="8 9">M2BS9Y-3-1</strain>
    </source>
</reference>
<keyword evidence="9" id="KW-1185">Reference proteome</keyword>
<proteinExistence type="inferred from homology"/>
<feature type="compositionally biased region" description="Basic and acidic residues" evidence="6">
    <location>
        <begin position="134"/>
        <end position="191"/>
    </location>
</feature>
<evidence type="ECO:0000313" key="8">
    <source>
        <dbReference type="EMBL" id="RLQ88424.1"/>
    </source>
</evidence>
<keyword evidence="5" id="KW-0862">Zinc</keyword>
<sequence length="359" mass="38841">MSFHRLFQTVAPAALISLSFIPTGSARADEAPEVIASFTPIHSLTASLMEGVGEPQLLVPPTGSPHEFALRPSQAGALQDADLVIRIGPALESFLDKPLASLGANAHILDLMTVDGIDLLPTREAGIFDEGTEDHDHDHEEAGSDKHDHDDAHAESADHHEHEHDRDGESHEDHQHENHAHDGHDHGPEDPHIWLDPHNAETMVKAIADELREIDPANADRYDENEKKTLASIEALNDEIRGILGPVKGGSLIAFHDALQYFEKAYGLNVAGTLTISPEIAPGAKRLSALHAKMEEENVRCILVEPQFSPRLAQTVSEGTETKIATFDPAGSTVEPGPQAYSETMLANARALAECLSDN</sequence>
<keyword evidence="5" id="KW-0406">Ion transport</keyword>
<protein>
    <recommendedName>
        <fullName evidence="2">High-affinity zinc uptake system protein ZnuA</fullName>
    </recommendedName>
</protein>
<evidence type="ECO:0000256" key="4">
    <source>
        <dbReference type="ARBA" id="ARBA00022729"/>
    </source>
</evidence>
<feature type="signal peptide" evidence="7">
    <location>
        <begin position="1"/>
        <end position="28"/>
    </location>
</feature>
<comment type="similarity">
    <text evidence="1">Belongs to the bacterial solute-binding protein 9 family.</text>
</comment>
<name>A0A3L7JD86_9HYPH</name>
<dbReference type="InterPro" id="IPR050492">
    <property type="entry name" value="Bact_metal-bind_prot9"/>
</dbReference>